<sequence>MHASCLGLREVLQVFNTPPQLRPVHGSSDSAALEMRPGRSSAKRHPSSVAVNLHLLQPSQRFTLDVTMSNGNDNSPYIRMMESPLYILTREQHRGEKMERRPGKTACARRNLFGPVDHKQLQQDFQHMLHNGAKGAQQEWNFDFLRDRPVEGLLQWEGLEGCKVPAFYSCVVGEARRPLQHLYWSLDREDNSHHFAQIALTEKPKTSMKIGAKRIPEGKKRRQTSLTDYYSAKKQIKMNTQAAAKKPTF</sequence>
<dbReference type="Pfam" id="PF02234">
    <property type="entry name" value="CDI"/>
    <property type="match status" value="1"/>
</dbReference>
<dbReference type="GO" id="GO:0004861">
    <property type="term" value="F:cyclin-dependent protein serine/threonine kinase inhibitor activity"/>
    <property type="evidence" value="ECO:0007669"/>
    <property type="project" value="InterPro"/>
</dbReference>
<dbReference type="InterPro" id="IPR044898">
    <property type="entry name" value="CDI_dom_sf"/>
</dbReference>
<proteinExistence type="inferred from homology"/>
<dbReference type="Gene3D" id="4.10.365.10">
    <property type="entry name" value="p27"/>
    <property type="match status" value="1"/>
</dbReference>
<organism evidence="5 6">
    <name type="scientific">Cairina moschata</name>
    <name type="common">Muscovy duck</name>
    <dbReference type="NCBI Taxonomy" id="8855"/>
    <lineage>
        <taxon>Eukaryota</taxon>
        <taxon>Metazoa</taxon>
        <taxon>Chordata</taxon>
        <taxon>Craniata</taxon>
        <taxon>Vertebrata</taxon>
        <taxon>Euteleostomi</taxon>
        <taxon>Archelosauria</taxon>
        <taxon>Archosauria</taxon>
        <taxon>Dinosauria</taxon>
        <taxon>Saurischia</taxon>
        <taxon>Theropoda</taxon>
        <taxon>Coelurosauria</taxon>
        <taxon>Aves</taxon>
        <taxon>Neognathae</taxon>
        <taxon>Galloanserae</taxon>
        <taxon>Anseriformes</taxon>
        <taxon>Anatidae</taxon>
        <taxon>Anatinae</taxon>
        <taxon>Cairina</taxon>
    </lineage>
</organism>
<dbReference type="InterPro" id="IPR029841">
    <property type="entry name" value="CDKN1A"/>
</dbReference>
<evidence type="ECO:0000256" key="3">
    <source>
        <dbReference type="SAM" id="MobiDB-lite"/>
    </source>
</evidence>
<comment type="similarity">
    <text evidence="1">Belongs to the CDI family.</text>
</comment>
<reference evidence="5" key="2">
    <citation type="submission" date="2025-08" db="UniProtKB">
        <authorList>
            <consortium name="Ensembl"/>
        </authorList>
    </citation>
    <scope>IDENTIFICATION</scope>
</reference>
<evidence type="ECO:0000313" key="5">
    <source>
        <dbReference type="Ensembl" id="ENSCMMP00000007199.1"/>
    </source>
</evidence>
<dbReference type="AlphaFoldDB" id="A0A8C3GGA3"/>
<evidence type="ECO:0000313" key="6">
    <source>
        <dbReference type="Proteomes" id="UP000694556"/>
    </source>
</evidence>
<evidence type="ECO:0000259" key="4">
    <source>
        <dbReference type="Pfam" id="PF02234"/>
    </source>
</evidence>
<feature type="region of interest" description="Disordered" evidence="3">
    <location>
        <begin position="23"/>
        <end position="45"/>
    </location>
</feature>
<keyword evidence="2" id="KW-0649">Protein kinase inhibitor</keyword>
<dbReference type="GO" id="GO:0005634">
    <property type="term" value="C:nucleus"/>
    <property type="evidence" value="ECO:0007669"/>
    <property type="project" value="InterPro"/>
</dbReference>
<dbReference type="PANTHER" id="PTHR46778:SF2">
    <property type="entry name" value="CYCLIN-DEPENDENT KINASE INHIBITOR DOMAIN-CONTAINING PROTEIN"/>
    <property type="match status" value="1"/>
</dbReference>
<name>A0A8C3GGA3_CAIMO</name>
<dbReference type="InterPro" id="IPR003175">
    <property type="entry name" value="CDI_dom"/>
</dbReference>
<accession>A0A8C3GGA3</accession>
<keyword evidence="6" id="KW-1185">Reference proteome</keyword>
<dbReference type="Proteomes" id="UP000694556">
    <property type="component" value="Chromosome 1"/>
</dbReference>
<dbReference type="Ensembl" id="ENSCMMT00000007963.1">
    <property type="protein sequence ID" value="ENSCMMP00000007199.1"/>
    <property type="gene ID" value="ENSCMMG00000004586.1"/>
</dbReference>
<dbReference type="PANTHER" id="PTHR46778">
    <property type="entry name" value="CYCLIN-DEPENDENT KINASE INHIBITOR 1-RELATED"/>
    <property type="match status" value="1"/>
</dbReference>
<reference evidence="5" key="1">
    <citation type="submission" date="2018-09" db="EMBL/GenBank/DDBJ databases">
        <title>Common duck and Muscovy duck high density SNP chip.</title>
        <authorList>
            <person name="Vignal A."/>
            <person name="Thebault N."/>
            <person name="Warren W.C."/>
        </authorList>
    </citation>
    <scope>NUCLEOTIDE SEQUENCE [LARGE SCALE GENOMIC DNA]</scope>
</reference>
<evidence type="ECO:0000256" key="2">
    <source>
        <dbReference type="ARBA" id="ARBA00023013"/>
    </source>
</evidence>
<evidence type="ECO:0000256" key="1">
    <source>
        <dbReference type="ARBA" id="ARBA00006726"/>
    </source>
</evidence>
<reference evidence="5" key="3">
    <citation type="submission" date="2025-09" db="UniProtKB">
        <authorList>
            <consortium name="Ensembl"/>
        </authorList>
    </citation>
    <scope>IDENTIFICATION</scope>
</reference>
<dbReference type="GO" id="GO:0072331">
    <property type="term" value="P:signal transduction by p53 class mediator"/>
    <property type="evidence" value="ECO:0007669"/>
    <property type="project" value="InterPro"/>
</dbReference>
<protein>
    <recommendedName>
        <fullName evidence="4">Cyclin-dependent kinase inhibitor domain-containing protein</fullName>
    </recommendedName>
</protein>
<dbReference type="GO" id="GO:0007346">
    <property type="term" value="P:regulation of mitotic cell cycle"/>
    <property type="evidence" value="ECO:0007669"/>
    <property type="project" value="InterPro"/>
</dbReference>
<feature type="domain" description="Cyclin-dependent kinase inhibitor" evidence="4">
    <location>
        <begin position="111"/>
        <end position="158"/>
    </location>
</feature>